<name>A0A835Z229_9STRA</name>
<gene>
    <name evidence="2" type="ORF">JKP88DRAFT_254960</name>
</gene>
<dbReference type="EMBL" id="JAFCMP010000131">
    <property type="protein sequence ID" value="KAG5185476.1"/>
    <property type="molecule type" value="Genomic_DNA"/>
</dbReference>
<dbReference type="AlphaFoldDB" id="A0A835Z229"/>
<keyword evidence="1" id="KW-1133">Transmembrane helix</keyword>
<accession>A0A835Z229</accession>
<dbReference type="OrthoDB" id="428346at2759"/>
<protein>
    <submittedName>
        <fullName evidence="2">Uncharacterized protein</fullName>
    </submittedName>
</protein>
<dbReference type="Proteomes" id="UP000664859">
    <property type="component" value="Unassembled WGS sequence"/>
</dbReference>
<keyword evidence="3" id="KW-1185">Reference proteome</keyword>
<organism evidence="2 3">
    <name type="scientific">Tribonema minus</name>
    <dbReference type="NCBI Taxonomy" id="303371"/>
    <lineage>
        <taxon>Eukaryota</taxon>
        <taxon>Sar</taxon>
        <taxon>Stramenopiles</taxon>
        <taxon>Ochrophyta</taxon>
        <taxon>PX clade</taxon>
        <taxon>Xanthophyceae</taxon>
        <taxon>Tribonematales</taxon>
        <taxon>Tribonemataceae</taxon>
        <taxon>Tribonema</taxon>
    </lineage>
</organism>
<dbReference type="Gene3D" id="3.40.50.11350">
    <property type="match status" value="1"/>
</dbReference>
<evidence type="ECO:0000256" key="1">
    <source>
        <dbReference type="SAM" id="Phobius"/>
    </source>
</evidence>
<feature type="transmembrane region" description="Helical" evidence="1">
    <location>
        <begin position="23"/>
        <end position="41"/>
    </location>
</feature>
<evidence type="ECO:0000313" key="2">
    <source>
        <dbReference type="EMBL" id="KAG5185476.1"/>
    </source>
</evidence>
<keyword evidence="1" id="KW-0812">Transmembrane</keyword>
<keyword evidence="1" id="KW-0472">Membrane</keyword>
<comment type="caution">
    <text evidence="2">The sequence shown here is derived from an EMBL/GenBank/DDBJ whole genome shotgun (WGS) entry which is preliminary data.</text>
</comment>
<sequence>MKVPNLSPSGWLAQLRMDLGQRIWSLLLLVAIISGSFVIFFPRQQSHSDLPSASSSKHELYVEPGFAKESLQLQLHQSQQAAAPEPSGFLEELSCGPGHWQQDYADFHRRTVSGQLPPRFLVSVPLRQGLADHLIGAVSQFYLAVLSRRAFQFSNVASTGHHIKLQQAFDAPSINWTRHIDDDPSLTQHLEEDYKQLLDMGLLPETAFACAFRFLFKPNAAVEKAMESQFRRLLKAPPEVLTIALQVRVGDNVLESGDLQARDDVSLQADYLRGFTDCASEIAAARGFPNDKVLWLLATDSQELREAAQQQYGETIVTSSVAPLHVIRCQKSIPTGDASSASDTETNITTALCDNAIVTAAADMLAISQTDFQVPQ</sequence>
<evidence type="ECO:0000313" key="3">
    <source>
        <dbReference type="Proteomes" id="UP000664859"/>
    </source>
</evidence>
<proteinExistence type="predicted"/>
<reference evidence="2" key="1">
    <citation type="submission" date="2021-02" db="EMBL/GenBank/DDBJ databases">
        <title>First Annotated Genome of the Yellow-green Alga Tribonema minus.</title>
        <authorList>
            <person name="Mahan K.M."/>
        </authorList>
    </citation>
    <scope>NUCLEOTIDE SEQUENCE</scope>
    <source>
        <strain evidence="2">UTEX B ZZ1240</strain>
    </source>
</reference>